<dbReference type="EMBL" id="BPLR01007988">
    <property type="protein sequence ID" value="GIY21216.1"/>
    <property type="molecule type" value="Genomic_DNA"/>
</dbReference>
<keyword evidence="2" id="KW-1185">Reference proteome</keyword>
<dbReference type="InterPro" id="IPR012337">
    <property type="entry name" value="RNaseH-like_sf"/>
</dbReference>
<dbReference type="SUPFAM" id="SSF53098">
    <property type="entry name" value="Ribonuclease H-like"/>
    <property type="match status" value="1"/>
</dbReference>
<dbReference type="InterPro" id="IPR036397">
    <property type="entry name" value="RNaseH_sf"/>
</dbReference>
<name>A0AAV4RKD5_CAEEX</name>
<protein>
    <submittedName>
        <fullName evidence="1">Uncharacterized protein</fullName>
    </submittedName>
</protein>
<proteinExistence type="predicted"/>
<comment type="caution">
    <text evidence="1">The sequence shown here is derived from an EMBL/GenBank/DDBJ whole genome shotgun (WGS) entry which is preliminary data.</text>
</comment>
<organism evidence="1 2">
    <name type="scientific">Caerostris extrusa</name>
    <name type="common">Bark spider</name>
    <name type="synonym">Caerostris bankana</name>
    <dbReference type="NCBI Taxonomy" id="172846"/>
    <lineage>
        <taxon>Eukaryota</taxon>
        <taxon>Metazoa</taxon>
        <taxon>Ecdysozoa</taxon>
        <taxon>Arthropoda</taxon>
        <taxon>Chelicerata</taxon>
        <taxon>Arachnida</taxon>
        <taxon>Araneae</taxon>
        <taxon>Araneomorphae</taxon>
        <taxon>Entelegynae</taxon>
        <taxon>Araneoidea</taxon>
        <taxon>Araneidae</taxon>
        <taxon>Caerostris</taxon>
    </lineage>
</organism>
<accession>A0AAV4RKD5</accession>
<evidence type="ECO:0000313" key="2">
    <source>
        <dbReference type="Proteomes" id="UP001054945"/>
    </source>
</evidence>
<dbReference type="AlphaFoldDB" id="A0AAV4RKD5"/>
<gene>
    <name evidence="1" type="ORF">CEXT_257291</name>
</gene>
<dbReference type="Gene3D" id="3.30.420.10">
    <property type="entry name" value="Ribonuclease H-like superfamily/Ribonuclease H"/>
    <property type="match status" value="1"/>
</dbReference>
<dbReference type="GO" id="GO:0003676">
    <property type="term" value="F:nucleic acid binding"/>
    <property type="evidence" value="ECO:0007669"/>
    <property type="project" value="InterPro"/>
</dbReference>
<evidence type="ECO:0000313" key="1">
    <source>
        <dbReference type="EMBL" id="GIY21216.1"/>
    </source>
</evidence>
<dbReference type="Proteomes" id="UP001054945">
    <property type="component" value="Unassembled WGS sequence"/>
</dbReference>
<sequence>MISTWICRFRMPYRITLHQGRQCESQLFLSLDKYFVFQISRTTADYPQSNDLQHRTIKSSLKCHLQKNKSWVDVLSFVLLGLRLLL</sequence>
<reference evidence="1 2" key="1">
    <citation type="submission" date="2021-06" db="EMBL/GenBank/DDBJ databases">
        <title>Caerostris extrusa draft genome.</title>
        <authorList>
            <person name="Kono N."/>
            <person name="Arakawa K."/>
        </authorList>
    </citation>
    <scope>NUCLEOTIDE SEQUENCE [LARGE SCALE GENOMIC DNA]</scope>
</reference>